<sequence>MAFFRSFQTSIPSMSYLLSSVSETMDDIASALGDVTFTVSGEIAEHVNTIIHKVQAEEMERLRKKEAAEKEAAALERETYLRNAELQPQASINQAQDPNANLGTSEIEPQTLSSLPKNSLVCQDEAEIQTPDQDLTGQPLEVEAQAENWNLETAKIQPEALISQHRSIEISKDEAEISAQALSSKPIYVEAETWMETAEIQPKSSFSQYRNLEISLDETQIPPQASSGQPLQAEAETWLETDETQPELLSAQCQNMETLLEVAETQPQALSSQPRDSETFL</sequence>
<evidence type="ECO:0000256" key="1">
    <source>
        <dbReference type="SAM" id="MobiDB-lite"/>
    </source>
</evidence>
<evidence type="ECO:0000313" key="3">
    <source>
        <dbReference type="Proteomes" id="UP000752171"/>
    </source>
</evidence>
<protein>
    <submittedName>
        <fullName evidence="2">Uncharacterized protein</fullName>
    </submittedName>
</protein>
<organism evidence="2 3">
    <name type="scientific">Astyanax mexicanus</name>
    <name type="common">Blind cave fish</name>
    <name type="synonym">Astyanax fasciatus mexicanus</name>
    <dbReference type="NCBI Taxonomy" id="7994"/>
    <lineage>
        <taxon>Eukaryota</taxon>
        <taxon>Metazoa</taxon>
        <taxon>Chordata</taxon>
        <taxon>Craniata</taxon>
        <taxon>Vertebrata</taxon>
        <taxon>Euteleostomi</taxon>
        <taxon>Actinopterygii</taxon>
        <taxon>Neopterygii</taxon>
        <taxon>Teleostei</taxon>
        <taxon>Ostariophysi</taxon>
        <taxon>Characiformes</taxon>
        <taxon>Characoidei</taxon>
        <taxon>Acestrorhamphidae</taxon>
        <taxon>Acestrorhamphinae</taxon>
        <taxon>Astyanax</taxon>
    </lineage>
</organism>
<proteinExistence type="predicted"/>
<reference evidence="2 3" key="1">
    <citation type="submission" date="2021-07" db="EMBL/GenBank/DDBJ databases">
        <authorList>
            <person name="Imarazene B."/>
            <person name="Zahm M."/>
            <person name="Klopp C."/>
            <person name="Cabau C."/>
            <person name="Beille S."/>
            <person name="Jouanno E."/>
            <person name="Castinel A."/>
            <person name="Lluch J."/>
            <person name="Gil L."/>
            <person name="Kuchtly C."/>
            <person name="Lopez Roques C."/>
            <person name="Donnadieu C."/>
            <person name="Parrinello H."/>
            <person name="Journot L."/>
            <person name="Du K."/>
            <person name="Schartl M."/>
            <person name="Retaux S."/>
            <person name="Guiguen Y."/>
        </authorList>
    </citation>
    <scope>NUCLEOTIDE SEQUENCE [LARGE SCALE GENOMIC DNA]</scope>
    <source>
        <strain evidence="2">Pach_M1</strain>
        <tissue evidence="2">Testis</tissue>
    </source>
</reference>
<gene>
    <name evidence="2" type="ORF">AMEX_G9408</name>
</gene>
<dbReference type="AlphaFoldDB" id="A0A8T2LVI7"/>
<feature type="compositionally biased region" description="Polar residues" evidence="1">
    <location>
        <begin position="220"/>
        <end position="230"/>
    </location>
</feature>
<dbReference type="EMBL" id="JAICCE010000007">
    <property type="protein sequence ID" value="KAG9274944.1"/>
    <property type="molecule type" value="Genomic_DNA"/>
</dbReference>
<feature type="non-terminal residue" evidence="2">
    <location>
        <position position="281"/>
    </location>
</feature>
<dbReference type="Proteomes" id="UP000752171">
    <property type="component" value="Unassembled WGS sequence"/>
</dbReference>
<feature type="region of interest" description="Disordered" evidence="1">
    <location>
        <begin position="220"/>
        <end position="246"/>
    </location>
</feature>
<comment type="caution">
    <text evidence="2">The sequence shown here is derived from an EMBL/GenBank/DDBJ whole genome shotgun (WGS) entry which is preliminary data.</text>
</comment>
<accession>A0A8T2LVI7</accession>
<name>A0A8T2LVI7_ASTMX</name>
<evidence type="ECO:0000313" key="2">
    <source>
        <dbReference type="EMBL" id="KAG9274944.1"/>
    </source>
</evidence>
<feature type="region of interest" description="Disordered" evidence="1">
    <location>
        <begin position="87"/>
        <end position="106"/>
    </location>
</feature>